<feature type="disulfide bond" evidence="3">
    <location>
        <begin position="26"/>
        <end position="40"/>
    </location>
</feature>
<protein>
    <submittedName>
        <fullName evidence="5">Carbohydrate-binding module family 18 protein</fullName>
    </submittedName>
</protein>
<dbReference type="GeneID" id="19150445"/>
<dbReference type="InterPro" id="IPR001002">
    <property type="entry name" value="Chitin-bd_1"/>
</dbReference>
<reference evidence="5 6" key="1">
    <citation type="journal article" date="2013" name="PLoS Genet.">
        <title>Comparative genome structure, secondary metabolite, and effector coding capacity across Cochliobolus pathogens.</title>
        <authorList>
            <person name="Condon B.J."/>
            <person name="Leng Y."/>
            <person name="Wu D."/>
            <person name="Bushley K.E."/>
            <person name="Ohm R.A."/>
            <person name="Otillar R."/>
            <person name="Martin J."/>
            <person name="Schackwitz W."/>
            <person name="Grimwood J."/>
            <person name="MohdZainudin N."/>
            <person name="Xue C."/>
            <person name="Wang R."/>
            <person name="Manning V.A."/>
            <person name="Dhillon B."/>
            <person name="Tu Z.J."/>
            <person name="Steffenson B.J."/>
            <person name="Salamov A."/>
            <person name="Sun H."/>
            <person name="Lowry S."/>
            <person name="LaButti K."/>
            <person name="Han J."/>
            <person name="Copeland A."/>
            <person name="Lindquist E."/>
            <person name="Barry K."/>
            <person name="Schmutz J."/>
            <person name="Baker S.E."/>
            <person name="Ciuffetti L.M."/>
            <person name="Grigoriev I.V."/>
            <person name="Zhong S."/>
            <person name="Turgeon B.G."/>
        </authorList>
    </citation>
    <scope>NUCLEOTIDE SEQUENCE [LARGE SCALE GENOMIC DNA]</scope>
    <source>
        <strain evidence="5 6">26-R-13</strain>
    </source>
</reference>
<sequence length="254" mass="25442">SLNGLCGNINAGNNLGWTCPPNGGRCCSKYGHCGSGASYCAPNVCQPAFGLSLATPLARGSISPDRTCGDVGKGNNNGYICKPGQCCSKYGNCGTASDYCAPSVCQSAFGICDDAAPTRGSISPDRTCGDVYKGNNNGWVCKTGQCCSRFGNCGTTADYCAPSVCQSAFGTCDTTAPTRGSVSPDGTCGDVGKGNNNGWVCKTGLCCSKYGNCGTTDSYCSASLGCQSAFGSCTGVVSSSNSASPTTSTQSSSP</sequence>
<dbReference type="InterPro" id="IPR036861">
    <property type="entry name" value="Endochitinase-like_sf"/>
</dbReference>
<feature type="disulfide bond" evidence="3">
    <location>
        <begin position="141"/>
        <end position="153"/>
    </location>
</feature>
<feature type="domain" description="Chitin-binding type-1" evidence="4">
    <location>
        <begin position="185"/>
        <end position="235"/>
    </location>
</feature>
<feature type="domain" description="Chitin-binding type-1" evidence="4">
    <location>
        <begin position="3"/>
        <end position="46"/>
    </location>
</feature>
<dbReference type="GO" id="GO:0008061">
    <property type="term" value="F:chitin binding"/>
    <property type="evidence" value="ECO:0007669"/>
    <property type="project" value="UniProtKB-UniRule"/>
</dbReference>
<evidence type="ECO:0000256" key="1">
    <source>
        <dbReference type="ARBA" id="ARBA00022669"/>
    </source>
</evidence>
<keyword evidence="2 3" id="KW-1015">Disulfide bond</keyword>
<dbReference type="PROSITE" id="PS50941">
    <property type="entry name" value="CHIT_BIND_I_2"/>
    <property type="match status" value="4"/>
</dbReference>
<dbReference type="SUPFAM" id="SSF57016">
    <property type="entry name" value="Plant lectins/antimicrobial peptides"/>
    <property type="match status" value="4"/>
</dbReference>
<proteinExistence type="predicted"/>
<dbReference type="KEGG" id="bze:COCCADRAFT_65106"/>
<dbReference type="PANTHER" id="PTHR47849:SF8">
    <property type="entry name" value="LECTIN"/>
    <property type="match status" value="1"/>
</dbReference>
<dbReference type="SMART" id="SM00270">
    <property type="entry name" value="ChtBD1"/>
    <property type="match status" value="4"/>
</dbReference>
<dbReference type="AlphaFoldDB" id="W6XWI0"/>
<feature type="non-terminal residue" evidence="5">
    <location>
        <position position="254"/>
    </location>
</feature>
<evidence type="ECO:0000313" key="5">
    <source>
        <dbReference type="EMBL" id="EUC27124.1"/>
    </source>
</evidence>
<dbReference type="OrthoDB" id="1193027at2759"/>
<feature type="disulfide bond" evidence="3">
    <location>
        <begin position="86"/>
        <end position="100"/>
    </location>
</feature>
<evidence type="ECO:0000259" key="4">
    <source>
        <dbReference type="PROSITE" id="PS50941"/>
    </source>
</evidence>
<keyword evidence="1 3" id="KW-0147">Chitin-binding</keyword>
<feature type="domain" description="Chitin-binding type-1" evidence="4">
    <location>
        <begin position="125"/>
        <end position="174"/>
    </location>
</feature>
<dbReference type="RefSeq" id="XP_007718573.1">
    <property type="nucleotide sequence ID" value="XM_007720383.1"/>
</dbReference>
<dbReference type="PROSITE" id="PS00026">
    <property type="entry name" value="CHIT_BIND_I_1"/>
    <property type="match status" value="1"/>
</dbReference>
<feature type="disulfide bond" evidence="3">
    <location>
        <begin position="201"/>
        <end position="213"/>
    </location>
</feature>
<dbReference type="EMBL" id="KI964999">
    <property type="protein sequence ID" value="EUC27124.1"/>
    <property type="molecule type" value="Genomic_DNA"/>
</dbReference>
<evidence type="ECO:0000313" key="6">
    <source>
        <dbReference type="Proteomes" id="UP000053841"/>
    </source>
</evidence>
<accession>W6XWI0</accession>
<feature type="disulfide bond" evidence="3">
    <location>
        <begin position="81"/>
        <end position="93"/>
    </location>
</feature>
<dbReference type="HOGENOM" id="CLU_915235_0_0_1"/>
<comment type="caution">
    <text evidence="3">Lacks conserved residue(s) required for the propagation of feature annotation.</text>
</comment>
<feature type="non-terminal residue" evidence="5">
    <location>
        <position position="1"/>
    </location>
</feature>
<organism evidence="5 6">
    <name type="scientific">Cochliobolus carbonum (strain 26-R-13)</name>
    <name type="common">Maize leaf spot fungus</name>
    <name type="synonym">Bipolaris zeicola</name>
    <dbReference type="NCBI Taxonomy" id="930089"/>
    <lineage>
        <taxon>Eukaryota</taxon>
        <taxon>Fungi</taxon>
        <taxon>Dikarya</taxon>
        <taxon>Ascomycota</taxon>
        <taxon>Pezizomycotina</taxon>
        <taxon>Dothideomycetes</taxon>
        <taxon>Pleosporomycetidae</taxon>
        <taxon>Pleosporales</taxon>
        <taxon>Pleosporineae</taxon>
        <taxon>Pleosporaceae</taxon>
        <taxon>Bipolaris</taxon>
    </lineage>
</organism>
<dbReference type="InterPro" id="IPR018371">
    <property type="entry name" value="Chitin-binding_1_CS"/>
</dbReference>
<dbReference type="Gene3D" id="3.30.60.10">
    <property type="entry name" value="Endochitinase-like"/>
    <property type="match status" value="4"/>
</dbReference>
<dbReference type="Proteomes" id="UP000053841">
    <property type="component" value="Unassembled WGS sequence"/>
</dbReference>
<dbReference type="eggNOG" id="ENOG502S7G0">
    <property type="taxonomic scope" value="Eukaryota"/>
</dbReference>
<feature type="domain" description="Chitin-binding type-1" evidence="4">
    <location>
        <begin position="65"/>
        <end position="114"/>
    </location>
</feature>
<name>W6XWI0_COCC2</name>
<evidence type="ECO:0000256" key="3">
    <source>
        <dbReference type="PROSITE-ProRule" id="PRU00261"/>
    </source>
</evidence>
<dbReference type="Pfam" id="PF00187">
    <property type="entry name" value="Chitin_bind_1"/>
    <property type="match status" value="3"/>
</dbReference>
<feature type="disulfide bond" evidence="3">
    <location>
        <begin position="206"/>
        <end position="220"/>
    </location>
</feature>
<dbReference type="PANTHER" id="PTHR47849">
    <property type="entry name" value="CHITIN-BINDING LECTIN 1"/>
    <property type="match status" value="1"/>
</dbReference>
<feature type="disulfide bond" evidence="3">
    <location>
        <begin position="146"/>
        <end position="160"/>
    </location>
</feature>
<keyword evidence="6" id="KW-1185">Reference proteome</keyword>
<evidence type="ECO:0000256" key="2">
    <source>
        <dbReference type="ARBA" id="ARBA00023157"/>
    </source>
</evidence>
<gene>
    <name evidence="5" type="ORF">COCCADRAFT_65106</name>
</gene>